<evidence type="ECO:0000256" key="1">
    <source>
        <dbReference type="SAM" id="MobiDB-lite"/>
    </source>
</evidence>
<gene>
    <name evidence="2" type="primary">Contig7074.g7572</name>
    <name evidence="2" type="ORF">STYLEM_20003</name>
</gene>
<name>A0A078B9G4_STYLE</name>
<protein>
    <submittedName>
        <fullName evidence="2">Uncharacterized protein</fullName>
    </submittedName>
</protein>
<sequence>MEILQRNQQKSKLFQEQNSRMVGQSKIGGSPPQMRKTQYGSTMYYQGISKSRDITTNDSKLNYFSLDRQNPQLVPIKIKLFKERHKARESLTDYNRIKLSKIEDESINHIQLQDQNIAVINNNIGGENDSQELSQISTSQHQYYQNLPSSPEKIFENSAKTKTFYLSSERMRQVESSITPQRRRNNEDNGFQKIIQSELRYNNFSKYNNNPDNNLRQFLSNLIEKKVKLNLSQLRKSSRFKMEQLEKSVLAPLSKTEMNNSEDRSSLVKAVLIREGETTIPAAEPYYALKPKLISLERKYPAILEFSFLNNSNQSSINNTQRLSESYHLPSRSSQLASPRISMDYHQNQSELIGQRKILANRKESLNQTTKGKFGLTKFQKNLMGKQMKDVVIDNYNQGVVNRSITIKLPILHQRHSSLMRRESDVTIRLLKFNKMDEKVMMMFSRKIEYLVHKRHRSFRHIQNAIGKDGTFWLNCVKLNKSSVSKILMQQFGTQEMKVKSERFYYLGFSLGKIIDLGNVINTLFEEFDLYTKQTGSNSLENNAILRSVLPQNIESFSKLQYSAEKRYLQSEEYRESLISTAESSESKQLGQSLSQYASQNINVNEDLKGSPSQPVSQKINHHHEEMKVDMQYKSVLPFYEQHYNNYEEYIMKTSAAGGHFSSENSIASRIHATKIDPKTPNFKPIQLDYCEVSTFLLDMLIIMYNKMYDNQFVNQQMQAHVEKIDNIIMVTYLEQQVHLQNKVVKVLSEDINRVAKIIANKQLAKINKALKLDFLPGQNDLNRVPSDDDIFDIAGLDLESNLQDQQLLSQAARMQSVAMRQNSVNDQLQSMNSYRGSNYNNH</sequence>
<dbReference type="PANTHER" id="PTHR37332:SF1">
    <property type="entry name" value="ELMO DOMAIN-CONTAINING PROTEIN"/>
    <property type="match status" value="1"/>
</dbReference>
<evidence type="ECO:0000313" key="3">
    <source>
        <dbReference type="Proteomes" id="UP000039865"/>
    </source>
</evidence>
<dbReference type="AlphaFoldDB" id="A0A078B9G4"/>
<dbReference type="Proteomes" id="UP000039865">
    <property type="component" value="Unassembled WGS sequence"/>
</dbReference>
<dbReference type="EMBL" id="CCKQ01018854">
    <property type="protein sequence ID" value="CDW90856.1"/>
    <property type="molecule type" value="Genomic_DNA"/>
</dbReference>
<evidence type="ECO:0000313" key="2">
    <source>
        <dbReference type="EMBL" id="CDW90856.1"/>
    </source>
</evidence>
<reference evidence="2 3" key="1">
    <citation type="submission" date="2014-06" db="EMBL/GenBank/DDBJ databases">
        <authorList>
            <person name="Swart Estienne"/>
        </authorList>
    </citation>
    <scope>NUCLEOTIDE SEQUENCE [LARGE SCALE GENOMIC DNA]</scope>
    <source>
        <strain evidence="2 3">130c</strain>
    </source>
</reference>
<proteinExistence type="predicted"/>
<dbReference type="InParanoid" id="A0A078B9G4"/>
<feature type="compositionally biased region" description="Polar residues" evidence="1">
    <location>
        <begin position="1"/>
        <end position="22"/>
    </location>
</feature>
<accession>A0A078B9G4</accession>
<keyword evidence="3" id="KW-1185">Reference proteome</keyword>
<organism evidence="2 3">
    <name type="scientific">Stylonychia lemnae</name>
    <name type="common">Ciliate</name>
    <dbReference type="NCBI Taxonomy" id="5949"/>
    <lineage>
        <taxon>Eukaryota</taxon>
        <taxon>Sar</taxon>
        <taxon>Alveolata</taxon>
        <taxon>Ciliophora</taxon>
        <taxon>Intramacronucleata</taxon>
        <taxon>Spirotrichea</taxon>
        <taxon>Stichotrichia</taxon>
        <taxon>Sporadotrichida</taxon>
        <taxon>Oxytrichidae</taxon>
        <taxon>Stylonychinae</taxon>
        <taxon>Stylonychia</taxon>
    </lineage>
</organism>
<dbReference type="PANTHER" id="PTHR37332">
    <property type="entry name" value="EXPRESSED PROTEIN"/>
    <property type="match status" value="1"/>
</dbReference>
<feature type="region of interest" description="Disordered" evidence="1">
    <location>
        <begin position="1"/>
        <end position="37"/>
    </location>
</feature>